<name>A0A095SNN4_9GAMM</name>
<protein>
    <recommendedName>
        <fullName evidence="7">FAD/NAD(P)-binding domain-containing protein</fullName>
    </recommendedName>
</protein>
<dbReference type="RefSeq" id="WP_231552618.1">
    <property type="nucleotide sequence ID" value="NZ_ARXV01000002.1"/>
</dbReference>
<dbReference type="InterPro" id="IPR015904">
    <property type="entry name" value="Sulphide_quinone_reductase"/>
</dbReference>
<feature type="domain" description="FAD/NAD(P)-binding" evidence="7">
    <location>
        <begin position="14"/>
        <end position="133"/>
    </location>
</feature>
<dbReference type="GO" id="GO:0071949">
    <property type="term" value="F:FAD binding"/>
    <property type="evidence" value="ECO:0007669"/>
    <property type="project" value="TreeGrafter"/>
</dbReference>
<evidence type="ECO:0000256" key="4">
    <source>
        <dbReference type="ARBA" id="ARBA00022827"/>
    </source>
</evidence>
<dbReference type="Proteomes" id="UP000029444">
    <property type="component" value="Unassembled WGS sequence"/>
</dbReference>
<dbReference type="eggNOG" id="COG0446">
    <property type="taxonomic scope" value="Bacteria"/>
</dbReference>
<dbReference type="AlphaFoldDB" id="A0A095SNN4"/>
<dbReference type="Gene3D" id="3.50.50.60">
    <property type="entry name" value="FAD/NAD(P)-binding domain"/>
    <property type="match status" value="2"/>
</dbReference>
<keyword evidence="9" id="KW-1185">Reference proteome</keyword>
<dbReference type="SUPFAM" id="SSF51905">
    <property type="entry name" value="FAD/NAD(P)-binding domain"/>
    <property type="match status" value="2"/>
</dbReference>
<keyword evidence="4" id="KW-0274">FAD</keyword>
<dbReference type="GO" id="GO:0048038">
    <property type="term" value="F:quinone binding"/>
    <property type="evidence" value="ECO:0007669"/>
    <property type="project" value="UniProtKB-KW"/>
</dbReference>
<dbReference type="STRING" id="1177154.Y5S_00748"/>
<dbReference type="PANTHER" id="PTHR10632:SF2">
    <property type="entry name" value="SULFIDE:QUINONE OXIDOREDUCTASE, MITOCHONDRIAL"/>
    <property type="match status" value="1"/>
</dbReference>
<dbReference type="GO" id="GO:0070221">
    <property type="term" value="P:sulfide oxidation, using sulfide:quinone oxidoreductase"/>
    <property type="evidence" value="ECO:0007669"/>
    <property type="project" value="TreeGrafter"/>
</dbReference>
<evidence type="ECO:0000256" key="1">
    <source>
        <dbReference type="ARBA" id="ARBA00001974"/>
    </source>
</evidence>
<dbReference type="InterPro" id="IPR023753">
    <property type="entry name" value="FAD/NAD-binding_dom"/>
</dbReference>
<evidence type="ECO:0000256" key="3">
    <source>
        <dbReference type="ARBA" id="ARBA00022719"/>
    </source>
</evidence>
<dbReference type="InterPro" id="IPR036188">
    <property type="entry name" value="FAD/NAD-bd_sf"/>
</dbReference>
<dbReference type="PATRIC" id="fig|1177154.3.peg.754"/>
<evidence type="ECO:0000259" key="7">
    <source>
        <dbReference type="Pfam" id="PF07992"/>
    </source>
</evidence>
<dbReference type="GO" id="GO:0070224">
    <property type="term" value="F:sulfide:quinone oxidoreductase activity"/>
    <property type="evidence" value="ECO:0007669"/>
    <property type="project" value="TreeGrafter"/>
</dbReference>
<sequence>MKGQDMPMEEVLWDVIIVGGGAAGLAAAASLLKRKPTLSLAIVEPSDRHYYQPAWTLVGGGCFNPEDTCRSTASLIPHAAKWIRSRVTRLLPQQSQVALENGELLSYRTLVVAPGLELHWAAIAGLEDTLGKHGVTSNYRYDLAAYTWECVQKLKTGRALFTQPAMPIKCAGAPQKAMYLSCHHWEKQGCLNHIDVHFHNTGGALFGVADFVPPLMEYVKRYHAHLAFSSELIAVDGPAQTATFRDTAADGSSHERSEAFDMLHVVPPQRAPAFVRNSELANAAGWVAVDEATLQHPHYANVFSLGDACGASNAKTAAAVRKQAPVVAENLLAWLGKQPMRARYTGYGACPLTVEKGKVVLAEFGYGGKLQPSFPLNPAVARSSMWWLKRHAMPRIYFSLMLKGHEWLAKPDKL</sequence>
<gene>
    <name evidence="8" type="ORF">Y5S_00748</name>
</gene>
<organism evidence="8 9">
    <name type="scientific">Alcanivorax nanhaiticus</name>
    <dbReference type="NCBI Taxonomy" id="1177154"/>
    <lineage>
        <taxon>Bacteria</taxon>
        <taxon>Pseudomonadati</taxon>
        <taxon>Pseudomonadota</taxon>
        <taxon>Gammaproteobacteria</taxon>
        <taxon>Oceanospirillales</taxon>
        <taxon>Alcanivoracaceae</taxon>
        <taxon>Alcanivorax</taxon>
    </lineage>
</organism>
<keyword evidence="3" id="KW-0874">Quinone</keyword>
<evidence type="ECO:0000313" key="9">
    <source>
        <dbReference type="Proteomes" id="UP000029444"/>
    </source>
</evidence>
<evidence type="ECO:0000256" key="5">
    <source>
        <dbReference type="ARBA" id="ARBA00022946"/>
    </source>
</evidence>
<comment type="cofactor">
    <cofactor evidence="1">
        <name>FAD</name>
        <dbReference type="ChEBI" id="CHEBI:57692"/>
    </cofactor>
</comment>
<keyword evidence="6" id="KW-0560">Oxidoreductase</keyword>
<evidence type="ECO:0000256" key="2">
    <source>
        <dbReference type="ARBA" id="ARBA00022630"/>
    </source>
</evidence>
<evidence type="ECO:0000313" key="8">
    <source>
        <dbReference type="EMBL" id="KGD66276.1"/>
    </source>
</evidence>
<dbReference type="FunFam" id="3.50.50.60:FF:000034">
    <property type="entry name" value="sulfide:quinone oxidoreductase, mitochondrial"/>
    <property type="match status" value="1"/>
</dbReference>
<dbReference type="Pfam" id="PF07992">
    <property type="entry name" value="Pyr_redox_2"/>
    <property type="match status" value="1"/>
</dbReference>
<dbReference type="EMBL" id="ARXV01000002">
    <property type="protein sequence ID" value="KGD66276.1"/>
    <property type="molecule type" value="Genomic_DNA"/>
</dbReference>
<dbReference type="PANTHER" id="PTHR10632">
    <property type="entry name" value="SULFIDE:QUINONE OXIDOREDUCTASE"/>
    <property type="match status" value="1"/>
</dbReference>
<keyword evidence="5" id="KW-0809">Transit peptide</keyword>
<proteinExistence type="predicted"/>
<keyword evidence="2" id="KW-0285">Flavoprotein</keyword>
<accession>A0A095SNN4</accession>
<reference evidence="8 9" key="1">
    <citation type="submission" date="2012-09" db="EMBL/GenBank/DDBJ databases">
        <title>Genome Sequence of alkane-degrading Bacterium Alcanivorax sp. 19-m-6.</title>
        <authorList>
            <person name="Lai Q."/>
            <person name="Shao Z."/>
        </authorList>
    </citation>
    <scope>NUCLEOTIDE SEQUENCE [LARGE SCALE GENOMIC DNA]</scope>
    <source>
        <strain evidence="8 9">19-m-6</strain>
    </source>
</reference>
<evidence type="ECO:0000256" key="6">
    <source>
        <dbReference type="ARBA" id="ARBA00023002"/>
    </source>
</evidence>
<comment type="caution">
    <text evidence="8">The sequence shown here is derived from an EMBL/GenBank/DDBJ whole genome shotgun (WGS) entry which is preliminary data.</text>
</comment>